<proteinExistence type="predicted"/>
<dbReference type="AlphaFoldDB" id="W2V2L5"/>
<evidence type="ECO:0000313" key="2">
    <source>
        <dbReference type="EMBL" id="ETO91902.1"/>
    </source>
</evidence>
<gene>
    <name evidence="2" type="ORF">P857_1082</name>
</gene>
<protein>
    <recommendedName>
        <fullName evidence="1">Transposase Helix-turn-helix domain-containing protein</fullName>
    </recommendedName>
</protein>
<name>W2V2L5_9RICK</name>
<accession>W2V2L5</accession>
<keyword evidence="3" id="KW-1185">Reference proteome</keyword>
<reference evidence="2 3" key="1">
    <citation type="journal article" date="2013" name="PLoS ONE">
        <title>Bacterial endosymbiosis in a chordate host: long-term co-evolution and conservation of secondary metabolism.</title>
        <authorList>
            <person name="Kwan J.C."/>
            <person name="Schmidt E.W."/>
        </authorList>
    </citation>
    <scope>NUCLEOTIDE SEQUENCE [LARGE SCALE GENOMIC DNA]</scope>
    <source>
        <strain evidence="3">L6</strain>
    </source>
</reference>
<organism evidence="2 3">
    <name type="scientific">Candidatus Xenolissoclinum pacificiensis L6</name>
    <dbReference type="NCBI Taxonomy" id="1401685"/>
    <lineage>
        <taxon>Bacteria</taxon>
        <taxon>Pseudomonadati</taxon>
        <taxon>Pseudomonadota</taxon>
        <taxon>Alphaproteobacteria</taxon>
        <taxon>Rickettsiales</taxon>
        <taxon>Anaplasmataceae</taxon>
        <taxon>Candidatus Xenolissoclinum</taxon>
    </lineage>
</organism>
<evidence type="ECO:0000313" key="3">
    <source>
        <dbReference type="Proteomes" id="UP000018951"/>
    </source>
</evidence>
<feature type="domain" description="Transposase Helix-turn-helix" evidence="1">
    <location>
        <begin position="2"/>
        <end position="44"/>
    </location>
</feature>
<dbReference type="STRING" id="1401685.P857_1082"/>
<dbReference type="InterPro" id="IPR027805">
    <property type="entry name" value="Transposase_HTH_dom"/>
</dbReference>
<comment type="caution">
    <text evidence="2">The sequence shown here is derived from an EMBL/GenBank/DDBJ whole genome shotgun (WGS) entry which is preliminary data.</text>
</comment>
<dbReference type="EMBL" id="AXCJ01000001">
    <property type="protein sequence ID" value="ETO91902.1"/>
    <property type="molecule type" value="Genomic_DNA"/>
</dbReference>
<evidence type="ECO:0000259" key="1">
    <source>
        <dbReference type="Pfam" id="PF13613"/>
    </source>
</evidence>
<dbReference type="Pfam" id="PF13613">
    <property type="entry name" value="HTH_Tnp_4"/>
    <property type="match status" value="1"/>
</dbReference>
<sequence length="123" mass="14444">MLLALLLYYRSYITQEFIGYLFGIHDSQVCRFIRKLEPIVASILRITKSKKLSKEDIEVLIIDATEQEIERPKHKGKPYYSGKKKGNTIKTFNILSHKYRNKRKRYNIKFNIIAGIINLNHGS</sequence>
<dbReference type="Proteomes" id="UP000018951">
    <property type="component" value="Unassembled WGS sequence"/>
</dbReference>